<evidence type="ECO:0000256" key="2">
    <source>
        <dbReference type="SAM" id="MobiDB-lite"/>
    </source>
</evidence>
<sequence>MREHSTSRSRDNLPTPPDVPFEKGRVALPPQDVCVRNRPPREVVPLREPAPHRRGPLDYGRARGIPLFTLSSPLILDSASPAGVPLSDIPPTSSPSPFYSRLFLADGNHSTPKSYEIASSASSTSFPPALVPDAPTLVSECQILSMTIVWVTSNVRAAGNATTLSINCSNSCMDCNAAEPVIYSKISASTSDVAILKAFARDRSTWRDPSHPWRVNARFKLNGVPTLIRWKDGIVAG</sequence>
<evidence type="ECO:0000256" key="1">
    <source>
        <dbReference type="ARBA" id="ARBA00008987"/>
    </source>
</evidence>
<dbReference type="Gene3D" id="3.40.30.10">
    <property type="entry name" value="Glutaredoxin"/>
    <property type="match status" value="1"/>
</dbReference>
<evidence type="ECO:0000313" key="4">
    <source>
        <dbReference type="EMBL" id="KAK8963488.1"/>
    </source>
</evidence>
<feature type="compositionally biased region" description="Basic and acidic residues" evidence="2">
    <location>
        <begin position="1"/>
        <end position="11"/>
    </location>
</feature>
<keyword evidence="5" id="KW-1185">Reference proteome</keyword>
<dbReference type="PANTHER" id="PTHR12452">
    <property type="entry name" value="42-9-9 PROTEIN-RELATED"/>
    <property type="match status" value="1"/>
</dbReference>
<reference evidence="4 5" key="1">
    <citation type="journal article" date="2022" name="Nat. Plants">
        <title>Genomes of leafy and leafless Platanthera orchids illuminate the evolution of mycoheterotrophy.</title>
        <authorList>
            <person name="Li M.H."/>
            <person name="Liu K.W."/>
            <person name="Li Z."/>
            <person name="Lu H.C."/>
            <person name="Ye Q.L."/>
            <person name="Zhang D."/>
            <person name="Wang J.Y."/>
            <person name="Li Y.F."/>
            <person name="Zhong Z.M."/>
            <person name="Liu X."/>
            <person name="Yu X."/>
            <person name="Liu D.K."/>
            <person name="Tu X.D."/>
            <person name="Liu B."/>
            <person name="Hao Y."/>
            <person name="Liao X.Y."/>
            <person name="Jiang Y.T."/>
            <person name="Sun W.H."/>
            <person name="Chen J."/>
            <person name="Chen Y.Q."/>
            <person name="Ai Y."/>
            <person name="Zhai J.W."/>
            <person name="Wu S.S."/>
            <person name="Zhou Z."/>
            <person name="Hsiao Y.Y."/>
            <person name="Wu W.L."/>
            <person name="Chen Y.Y."/>
            <person name="Lin Y.F."/>
            <person name="Hsu J.L."/>
            <person name="Li C.Y."/>
            <person name="Wang Z.W."/>
            <person name="Zhao X."/>
            <person name="Zhong W.Y."/>
            <person name="Ma X.K."/>
            <person name="Ma L."/>
            <person name="Huang J."/>
            <person name="Chen G.Z."/>
            <person name="Huang M.Z."/>
            <person name="Huang L."/>
            <person name="Peng D.H."/>
            <person name="Luo Y.B."/>
            <person name="Zou S.Q."/>
            <person name="Chen S.P."/>
            <person name="Lan S."/>
            <person name="Tsai W.C."/>
            <person name="Van de Peer Y."/>
            <person name="Liu Z.J."/>
        </authorList>
    </citation>
    <scope>NUCLEOTIDE SEQUENCE [LARGE SCALE GENOMIC DNA]</scope>
    <source>
        <strain evidence="4">Lor288</strain>
    </source>
</reference>
<comment type="similarity">
    <text evidence="1">Belongs to the thioredoxin family.</text>
</comment>
<accession>A0ABR2MKJ7</accession>
<gene>
    <name evidence="4" type="ORF">KSP40_PGU017770</name>
</gene>
<dbReference type="InterPro" id="IPR036249">
    <property type="entry name" value="Thioredoxin-like_sf"/>
</dbReference>
<dbReference type="PANTHER" id="PTHR12452:SF0">
    <property type="entry name" value="THIOREDOXIN DOMAIN-CONTAINING PROTEIN 17"/>
    <property type="match status" value="1"/>
</dbReference>
<evidence type="ECO:0000313" key="5">
    <source>
        <dbReference type="Proteomes" id="UP001412067"/>
    </source>
</evidence>
<dbReference type="Proteomes" id="UP001412067">
    <property type="component" value="Unassembled WGS sequence"/>
</dbReference>
<evidence type="ECO:0000259" key="3">
    <source>
        <dbReference type="Pfam" id="PF06110"/>
    </source>
</evidence>
<dbReference type="SUPFAM" id="SSF52833">
    <property type="entry name" value="Thioredoxin-like"/>
    <property type="match status" value="1"/>
</dbReference>
<feature type="region of interest" description="Disordered" evidence="2">
    <location>
        <begin position="1"/>
        <end position="33"/>
    </location>
</feature>
<proteinExistence type="inferred from homology"/>
<dbReference type="EMBL" id="JBBWWR010000007">
    <property type="protein sequence ID" value="KAK8963488.1"/>
    <property type="molecule type" value="Genomic_DNA"/>
</dbReference>
<feature type="domain" description="Thioredoxin" evidence="3">
    <location>
        <begin position="171"/>
        <end position="232"/>
    </location>
</feature>
<dbReference type="Pfam" id="PF06110">
    <property type="entry name" value="TXD17-like_Trx"/>
    <property type="match status" value="1"/>
</dbReference>
<organism evidence="4 5">
    <name type="scientific">Platanthera guangdongensis</name>
    <dbReference type="NCBI Taxonomy" id="2320717"/>
    <lineage>
        <taxon>Eukaryota</taxon>
        <taxon>Viridiplantae</taxon>
        <taxon>Streptophyta</taxon>
        <taxon>Embryophyta</taxon>
        <taxon>Tracheophyta</taxon>
        <taxon>Spermatophyta</taxon>
        <taxon>Magnoliopsida</taxon>
        <taxon>Liliopsida</taxon>
        <taxon>Asparagales</taxon>
        <taxon>Orchidaceae</taxon>
        <taxon>Orchidoideae</taxon>
        <taxon>Orchideae</taxon>
        <taxon>Orchidinae</taxon>
        <taxon>Platanthera</taxon>
    </lineage>
</organism>
<protein>
    <submittedName>
        <fullName evidence="4">Thioredoxin-like protein Clot</fullName>
    </submittedName>
</protein>
<dbReference type="InterPro" id="IPR010357">
    <property type="entry name" value="TXNDC17_dom"/>
</dbReference>
<name>A0ABR2MKJ7_9ASPA</name>
<dbReference type="InterPro" id="IPR045108">
    <property type="entry name" value="TXNDC17-like"/>
</dbReference>
<comment type="caution">
    <text evidence="4">The sequence shown here is derived from an EMBL/GenBank/DDBJ whole genome shotgun (WGS) entry which is preliminary data.</text>
</comment>